<evidence type="ECO:0000313" key="1">
    <source>
        <dbReference type="EMBL" id="SFG51666.1"/>
    </source>
</evidence>
<gene>
    <name evidence="1" type="ORF">SAMN02787118_12211</name>
</gene>
<dbReference type="EMBL" id="FONR01000022">
    <property type="protein sequence ID" value="SFG51666.1"/>
    <property type="molecule type" value="Genomic_DNA"/>
</dbReference>
<dbReference type="Gene3D" id="3.40.50.1820">
    <property type="entry name" value="alpha/beta hydrolase"/>
    <property type="match status" value="1"/>
</dbReference>
<reference evidence="1 2" key="1">
    <citation type="submission" date="2016-10" db="EMBL/GenBank/DDBJ databases">
        <authorList>
            <person name="de Groot N.N."/>
        </authorList>
    </citation>
    <scope>NUCLEOTIDE SEQUENCE [LARGE SCALE GENOMIC DNA]</scope>
    <source>
        <strain evidence="1 2">OK461</strain>
    </source>
</reference>
<organism evidence="1 2">
    <name type="scientific">Streptomyces mirabilis</name>
    <dbReference type="NCBI Taxonomy" id="68239"/>
    <lineage>
        <taxon>Bacteria</taxon>
        <taxon>Bacillati</taxon>
        <taxon>Actinomycetota</taxon>
        <taxon>Actinomycetes</taxon>
        <taxon>Kitasatosporales</taxon>
        <taxon>Streptomycetaceae</taxon>
        <taxon>Streptomyces</taxon>
    </lineage>
</organism>
<protein>
    <recommendedName>
        <fullName evidence="3">Alpha/beta hydrolase family protein</fullName>
    </recommendedName>
</protein>
<dbReference type="InterPro" id="IPR029058">
    <property type="entry name" value="AB_hydrolase_fold"/>
</dbReference>
<sequence>MAGPRPGQPVPERLRGVGAVLPLHGPDTGPIDGEVLASGVSALFDRVGPGVLVTHSHAGSFGWLTTMRNSAVKGAVALEPGSGFVPRE</sequence>
<evidence type="ECO:0008006" key="3">
    <source>
        <dbReference type="Google" id="ProtNLM"/>
    </source>
</evidence>
<dbReference type="AlphaFoldDB" id="A0A1I2SN61"/>
<accession>A0A1I2SN61</accession>
<proteinExistence type="predicted"/>
<evidence type="ECO:0000313" key="2">
    <source>
        <dbReference type="Proteomes" id="UP000181942"/>
    </source>
</evidence>
<name>A0A1I2SN61_9ACTN</name>
<dbReference type="Proteomes" id="UP000181942">
    <property type="component" value="Unassembled WGS sequence"/>
</dbReference>